<gene>
    <name evidence="2" type="ORF">Adu01nite_32970</name>
</gene>
<dbReference type="RefSeq" id="WP_203727715.1">
    <property type="nucleotide sequence ID" value="NZ_BAAATX010000005.1"/>
</dbReference>
<keyword evidence="3" id="KW-1185">Reference proteome</keyword>
<dbReference type="SMART" id="SM00267">
    <property type="entry name" value="GGDEF"/>
    <property type="match status" value="1"/>
</dbReference>
<evidence type="ECO:0000259" key="1">
    <source>
        <dbReference type="PROSITE" id="PS50887"/>
    </source>
</evidence>
<feature type="domain" description="GGDEF" evidence="1">
    <location>
        <begin position="395"/>
        <end position="520"/>
    </location>
</feature>
<dbReference type="PANTHER" id="PTHR45138:SF9">
    <property type="entry name" value="DIGUANYLATE CYCLASE DGCM-RELATED"/>
    <property type="match status" value="1"/>
</dbReference>
<organism evidence="2 3">
    <name type="scientific">Paractinoplanes durhamensis</name>
    <dbReference type="NCBI Taxonomy" id="113563"/>
    <lineage>
        <taxon>Bacteria</taxon>
        <taxon>Bacillati</taxon>
        <taxon>Actinomycetota</taxon>
        <taxon>Actinomycetes</taxon>
        <taxon>Micromonosporales</taxon>
        <taxon>Micromonosporaceae</taxon>
        <taxon>Paractinoplanes</taxon>
    </lineage>
</organism>
<dbReference type="SUPFAM" id="SSF48452">
    <property type="entry name" value="TPR-like"/>
    <property type="match status" value="1"/>
</dbReference>
<dbReference type="EMBL" id="BOML01000027">
    <property type="protein sequence ID" value="GIE01947.1"/>
    <property type="molecule type" value="Genomic_DNA"/>
</dbReference>
<dbReference type="InterPro" id="IPR029787">
    <property type="entry name" value="Nucleotide_cyclase"/>
</dbReference>
<dbReference type="Pfam" id="PF00990">
    <property type="entry name" value="GGDEF"/>
    <property type="match status" value="1"/>
</dbReference>
<dbReference type="SUPFAM" id="SSF55073">
    <property type="entry name" value="Nucleotide cyclase"/>
    <property type="match status" value="1"/>
</dbReference>
<reference evidence="2 3" key="1">
    <citation type="submission" date="2021-01" db="EMBL/GenBank/DDBJ databases">
        <title>Whole genome shotgun sequence of Actinoplanes durhamensis NBRC 14914.</title>
        <authorList>
            <person name="Komaki H."/>
            <person name="Tamura T."/>
        </authorList>
    </citation>
    <scope>NUCLEOTIDE SEQUENCE [LARGE SCALE GENOMIC DNA]</scope>
    <source>
        <strain evidence="2 3">NBRC 14914</strain>
    </source>
</reference>
<evidence type="ECO:0000313" key="2">
    <source>
        <dbReference type="EMBL" id="GIE01947.1"/>
    </source>
</evidence>
<dbReference type="PROSITE" id="PS50887">
    <property type="entry name" value="GGDEF"/>
    <property type="match status" value="1"/>
</dbReference>
<dbReference type="CDD" id="cd01949">
    <property type="entry name" value="GGDEF"/>
    <property type="match status" value="1"/>
</dbReference>
<dbReference type="NCBIfam" id="TIGR00254">
    <property type="entry name" value="GGDEF"/>
    <property type="match status" value="1"/>
</dbReference>
<dbReference type="InterPro" id="IPR000160">
    <property type="entry name" value="GGDEF_dom"/>
</dbReference>
<dbReference type="Gene3D" id="3.30.70.270">
    <property type="match status" value="1"/>
</dbReference>
<proteinExistence type="predicted"/>
<dbReference type="PANTHER" id="PTHR45138">
    <property type="entry name" value="REGULATORY COMPONENTS OF SENSORY TRANSDUCTION SYSTEM"/>
    <property type="match status" value="1"/>
</dbReference>
<comment type="caution">
    <text evidence="2">The sequence shown here is derived from an EMBL/GenBank/DDBJ whole genome shotgun (WGS) entry which is preliminary data.</text>
</comment>
<dbReference type="InterPro" id="IPR011990">
    <property type="entry name" value="TPR-like_helical_dom_sf"/>
</dbReference>
<dbReference type="Proteomes" id="UP000637628">
    <property type="component" value="Unassembled WGS sequence"/>
</dbReference>
<name>A0ABQ3YWH8_9ACTN</name>
<dbReference type="InterPro" id="IPR043128">
    <property type="entry name" value="Rev_trsase/Diguanyl_cyclase"/>
</dbReference>
<accession>A0ABQ3YWH8</accession>
<sequence>MQEASRQAARLLERAQAGEADAVLTEVEAILRAPGGELACMHFVRVVVFIVRGDLRAVLDAVELMVRAAEREGSSGWLACALSTRASERMRLGEEDGAEYDVDAALRDLTAAETQLVDEPDPVAAVNARIGIAVGYQTLRLYELAGPQFEAAYEISAADPAQNGNRAMWLTNLGEMHLLWALELYQVNESDAAEEHTAIAEGFALRAAAEVAGDDADAWRDNALLMAACARADRADPAGASIDIERLMRICQERGLSPTSLAYAAPFRAVALKRIGRLDEALTVMEAAVASLPADAGWLITAATHRTHTVLLEARGSADAAIGLRYGDTVAAALWRQRQYTLHTATTLKSLVALRAQHEQATRAADLDPLTGIANRRAFDRAVRRAQTLPGAAGATVTVMIIDTDKFKQINDTRGHPAGDAALRAIARALAAELRDQDLIARLGGDEFAALLPGADPATASAIAARMLAAVRTLPDCPATVSIGVATAAADELGEALHRADQAMYDAKRSGGDAVREFGLVP</sequence>
<dbReference type="InterPro" id="IPR050469">
    <property type="entry name" value="Diguanylate_Cyclase"/>
</dbReference>
<evidence type="ECO:0000313" key="3">
    <source>
        <dbReference type="Proteomes" id="UP000637628"/>
    </source>
</evidence>
<protein>
    <recommendedName>
        <fullName evidence="1">GGDEF domain-containing protein</fullName>
    </recommendedName>
</protein>